<dbReference type="Proteomes" id="UP000770661">
    <property type="component" value="Unassembled WGS sequence"/>
</dbReference>
<proteinExistence type="predicted"/>
<comment type="caution">
    <text evidence="2">The sequence shown here is derived from an EMBL/GenBank/DDBJ whole genome shotgun (WGS) entry which is preliminary data.</text>
</comment>
<protein>
    <submittedName>
        <fullName evidence="2">Uncharacterized protein</fullName>
    </submittedName>
</protein>
<feature type="region of interest" description="Disordered" evidence="1">
    <location>
        <begin position="159"/>
        <end position="180"/>
    </location>
</feature>
<feature type="region of interest" description="Disordered" evidence="1">
    <location>
        <begin position="1"/>
        <end position="38"/>
    </location>
</feature>
<evidence type="ECO:0000256" key="1">
    <source>
        <dbReference type="SAM" id="MobiDB-lite"/>
    </source>
</evidence>
<organism evidence="2 3">
    <name type="scientific">Chionoecetes opilio</name>
    <name type="common">Atlantic snow crab</name>
    <name type="synonym">Cancer opilio</name>
    <dbReference type="NCBI Taxonomy" id="41210"/>
    <lineage>
        <taxon>Eukaryota</taxon>
        <taxon>Metazoa</taxon>
        <taxon>Ecdysozoa</taxon>
        <taxon>Arthropoda</taxon>
        <taxon>Crustacea</taxon>
        <taxon>Multicrustacea</taxon>
        <taxon>Malacostraca</taxon>
        <taxon>Eumalacostraca</taxon>
        <taxon>Eucarida</taxon>
        <taxon>Decapoda</taxon>
        <taxon>Pleocyemata</taxon>
        <taxon>Brachyura</taxon>
        <taxon>Eubrachyura</taxon>
        <taxon>Majoidea</taxon>
        <taxon>Majidae</taxon>
        <taxon>Chionoecetes</taxon>
    </lineage>
</organism>
<evidence type="ECO:0000313" key="3">
    <source>
        <dbReference type="Proteomes" id="UP000770661"/>
    </source>
</evidence>
<evidence type="ECO:0000313" key="2">
    <source>
        <dbReference type="EMBL" id="KAG0698433.1"/>
    </source>
</evidence>
<name>A0A8J8WAP1_CHIOP</name>
<accession>A0A8J8WAP1</accession>
<feature type="compositionally biased region" description="Polar residues" evidence="1">
    <location>
        <begin position="1"/>
        <end position="17"/>
    </location>
</feature>
<dbReference type="EMBL" id="JACEEZ010025683">
    <property type="protein sequence ID" value="KAG0698433.1"/>
    <property type="molecule type" value="Genomic_DNA"/>
</dbReference>
<gene>
    <name evidence="2" type="ORF">GWK47_002984</name>
</gene>
<dbReference type="AlphaFoldDB" id="A0A8J8WAP1"/>
<reference evidence="2" key="1">
    <citation type="submission" date="2020-07" db="EMBL/GenBank/DDBJ databases">
        <title>The High-quality genome of the commercially important snow crab, Chionoecetes opilio.</title>
        <authorList>
            <person name="Jeong J.-H."/>
            <person name="Ryu S."/>
        </authorList>
    </citation>
    <scope>NUCLEOTIDE SEQUENCE</scope>
    <source>
        <strain evidence="2">MADBK_172401_WGS</strain>
        <tissue evidence="2">Digestive gland</tissue>
    </source>
</reference>
<sequence>MGQQTDHGASTAASSRPSDFRASSGPCATGQYSVRSPDPSCHVPEVLNWVEVLRAVTWPILYEGYHAVIKPLSDRFGSVSRSTVLLKHTGTCELERIWQMFTKQLQKNQVVSTPLLGPVNFVHTGKGELGRVDAWGPCKQLSVVLERIQAPGGMTLVPASQSAQRRGGCDSASQDGRPVNDSERHAVKLASVTNVSVLCYLSQIFLLFCAIHTPPSGSQMRSSVTSGAYSPSCQQTRGPFMRASTLAGSRKTSHLTRTT</sequence>
<keyword evidence="3" id="KW-1185">Reference proteome</keyword>